<organism evidence="1">
    <name type="scientific">Rhizophora mucronata</name>
    <name type="common">Asiatic mangrove</name>
    <dbReference type="NCBI Taxonomy" id="61149"/>
    <lineage>
        <taxon>Eukaryota</taxon>
        <taxon>Viridiplantae</taxon>
        <taxon>Streptophyta</taxon>
        <taxon>Embryophyta</taxon>
        <taxon>Tracheophyta</taxon>
        <taxon>Spermatophyta</taxon>
        <taxon>Magnoliopsida</taxon>
        <taxon>eudicotyledons</taxon>
        <taxon>Gunneridae</taxon>
        <taxon>Pentapetalae</taxon>
        <taxon>rosids</taxon>
        <taxon>fabids</taxon>
        <taxon>Malpighiales</taxon>
        <taxon>Rhizophoraceae</taxon>
        <taxon>Rhizophora</taxon>
    </lineage>
</organism>
<dbReference type="EMBL" id="GGEC01003125">
    <property type="protein sequence ID" value="MBW83608.1"/>
    <property type="molecule type" value="Transcribed_RNA"/>
</dbReference>
<accession>A0A2P2IQV6</accession>
<sequence length="76" mass="8557">MIIHNNLTCRLCSMLLIATNQQEQSLQDKCRLGINYNKTPARIPKTRNTAHAGIGRGRAEEVLPHKLTPYQTLLGM</sequence>
<reference evidence="1" key="1">
    <citation type="submission" date="2018-02" db="EMBL/GenBank/DDBJ databases">
        <title>Rhizophora mucronata_Transcriptome.</title>
        <authorList>
            <person name="Meera S.P."/>
            <person name="Sreeshan A."/>
            <person name="Augustine A."/>
        </authorList>
    </citation>
    <scope>NUCLEOTIDE SEQUENCE</scope>
    <source>
        <tissue evidence="1">Leaf</tissue>
    </source>
</reference>
<protein>
    <submittedName>
        <fullName evidence="1">Uncharacterized protein</fullName>
    </submittedName>
</protein>
<dbReference type="AlphaFoldDB" id="A0A2P2IQV6"/>
<evidence type="ECO:0000313" key="1">
    <source>
        <dbReference type="EMBL" id="MBW83608.1"/>
    </source>
</evidence>
<name>A0A2P2IQV6_RHIMU</name>
<proteinExistence type="predicted"/>